<comment type="similarity">
    <text evidence="2 9 10">Belongs to the RecF family.</text>
</comment>
<gene>
    <name evidence="9" type="primary">recF</name>
    <name evidence="12" type="ORF">GGQ57_004408</name>
</gene>
<dbReference type="PROSITE" id="PS00617">
    <property type="entry name" value="RECF_1"/>
    <property type="match status" value="1"/>
</dbReference>
<dbReference type="PANTHER" id="PTHR32182">
    <property type="entry name" value="DNA REPLICATION AND REPAIR PROTEIN RECF"/>
    <property type="match status" value="1"/>
</dbReference>
<keyword evidence="9 10" id="KW-0234">DNA repair</keyword>
<evidence type="ECO:0000259" key="11">
    <source>
        <dbReference type="Pfam" id="PF02463"/>
    </source>
</evidence>
<dbReference type="RefSeq" id="WP_183672119.1">
    <property type="nucleotide sequence ID" value="NZ_BMPB01000009.1"/>
</dbReference>
<evidence type="ECO:0000313" key="12">
    <source>
        <dbReference type="EMBL" id="MBB4624477.1"/>
    </source>
</evidence>
<evidence type="ECO:0000256" key="8">
    <source>
        <dbReference type="ARBA" id="ARBA00023125"/>
    </source>
</evidence>
<feature type="binding site" evidence="9">
    <location>
        <begin position="30"/>
        <end position="37"/>
    </location>
    <ligand>
        <name>ATP</name>
        <dbReference type="ChEBI" id="CHEBI:30616"/>
    </ligand>
</feature>
<name>A0ABR6KUA0_9BACT</name>
<dbReference type="PROSITE" id="PS00618">
    <property type="entry name" value="RECF_2"/>
    <property type="match status" value="1"/>
</dbReference>
<proteinExistence type="inferred from homology"/>
<keyword evidence="9 10" id="KW-0742">SOS response</keyword>
<comment type="caution">
    <text evidence="12">The sequence shown here is derived from an EMBL/GenBank/DDBJ whole genome shotgun (WGS) entry which is preliminary data.</text>
</comment>
<evidence type="ECO:0000256" key="9">
    <source>
        <dbReference type="HAMAP-Rule" id="MF_00365"/>
    </source>
</evidence>
<keyword evidence="7 9" id="KW-0067">ATP-binding</keyword>
<evidence type="ECO:0000256" key="6">
    <source>
        <dbReference type="ARBA" id="ARBA00022741"/>
    </source>
</evidence>
<dbReference type="PANTHER" id="PTHR32182:SF0">
    <property type="entry name" value="DNA REPLICATION AND REPAIR PROTEIN RECF"/>
    <property type="match status" value="1"/>
</dbReference>
<dbReference type="InterPro" id="IPR042174">
    <property type="entry name" value="RecF_2"/>
</dbReference>
<dbReference type="EMBL" id="JACHOC010000010">
    <property type="protein sequence ID" value="MBB4624477.1"/>
    <property type="molecule type" value="Genomic_DNA"/>
</dbReference>
<keyword evidence="4 9" id="KW-0963">Cytoplasm</keyword>
<dbReference type="InterPro" id="IPR018078">
    <property type="entry name" value="DNA-binding_RecF_CS"/>
</dbReference>
<dbReference type="Proteomes" id="UP000533637">
    <property type="component" value="Unassembled WGS sequence"/>
</dbReference>
<comment type="function">
    <text evidence="9 10">The RecF protein is involved in DNA metabolism; it is required for DNA replication and normal SOS inducibility. RecF binds preferentially to single-stranded, linear DNA. It also seems to bind ATP.</text>
</comment>
<dbReference type="SUPFAM" id="SSF52540">
    <property type="entry name" value="P-loop containing nucleoside triphosphate hydrolases"/>
    <property type="match status" value="1"/>
</dbReference>
<evidence type="ECO:0000256" key="5">
    <source>
        <dbReference type="ARBA" id="ARBA00022705"/>
    </source>
</evidence>
<dbReference type="InterPro" id="IPR001238">
    <property type="entry name" value="DNA-binding_RecF"/>
</dbReference>
<accession>A0ABR6KUA0</accession>
<dbReference type="Gene3D" id="1.20.1050.90">
    <property type="entry name" value="RecF/RecN/SMC, N-terminal domain"/>
    <property type="match status" value="1"/>
</dbReference>
<evidence type="ECO:0000256" key="2">
    <source>
        <dbReference type="ARBA" id="ARBA00008016"/>
    </source>
</evidence>
<dbReference type="InterPro" id="IPR027417">
    <property type="entry name" value="P-loop_NTPase"/>
</dbReference>
<dbReference type="InterPro" id="IPR003395">
    <property type="entry name" value="RecF/RecN/SMC_N"/>
</dbReference>
<comment type="subcellular location">
    <subcellularLocation>
        <location evidence="1 9 10">Cytoplasm</location>
    </subcellularLocation>
</comment>
<dbReference type="Gene3D" id="3.40.50.300">
    <property type="entry name" value="P-loop containing nucleotide triphosphate hydrolases"/>
    <property type="match status" value="1"/>
</dbReference>
<sequence>MILRKLSILNYKNILQAEVVFSPKMNCFFGNNGMGKTNLLDVIHYLSFCKSHINTLDSQIINNDQEMCVIQGEYDYEGRAEDIFCAIRRRQRKQFKRNKKEYEKLSEHIGLLPLVMVSPADSDLIRGGSDERRRFLDLIISQQDKQYLHALIQYNKALLQRNMLLKNQSTDAALYEVLEMQMSMYGKMVFDKRQLLVESFIPIFNEYYQTICRSTEQVGLRYISQLEDRDLTESLAANRERDRILGYTSNGVHKDELEMTLNEQLIRRVGSQGQNKTYLIALKLAQFAFLNRKGQTTPILLLDDIFDKLDAARVAEIIKLVSGDSFGQIFITDTNRKYLDEILQAMNHDYALFRVEQGEVQPMEDRV</sequence>
<protein>
    <recommendedName>
        <fullName evidence="3 9">DNA replication and repair protein RecF</fullName>
    </recommendedName>
</protein>
<keyword evidence="13" id="KW-1185">Reference proteome</keyword>
<keyword evidence="6 9" id="KW-0547">Nucleotide-binding</keyword>
<evidence type="ECO:0000256" key="7">
    <source>
        <dbReference type="ARBA" id="ARBA00022840"/>
    </source>
</evidence>
<keyword evidence="5 9" id="KW-0235">DNA replication</keyword>
<evidence type="ECO:0000256" key="3">
    <source>
        <dbReference type="ARBA" id="ARBA00020170"/>
    </source>
</evidence>
<evidence type="ECO:0000256" key="10">
    <source>
        <dbReference type="RuleBase" id="RU000578"/>
    </source>
</evidence>
<evidence type="ECO:0000256" key="4">
    <source>
        <dbReference type="ARBA" id="ARBA00022490"/>
    </source>
</evidence>
<keyword evidence="8 9" id="KW-0238">DNA-binding</keyword>
<dbReference type="HAMAP" id="MF_00365">
    <property type="entry name" value="RecF"/>
    <property type="match status" value="1"/>
</dbReference>
<dbReference type="Pfam" id="PF02463">
    <property type="entry name" value="SMC_N"/>
    <property type="match status" value="1"/>
</dbReference>
<evidence type="ECO:0000313" key="13">
    <source>
        <dbReference type="Proteomes" id="UP000533637"/>
    </source>
</evidence>
<reference evidence="12 13" key="1">
    <citation type="submission" date="2020-08" db="EMBL/GenBank/DDBJ databases">
        <title>Genomic Encyclopedia of Type Strains, Phase IV (KMG-IV): sequencing the most valuable type-strain genomes for metagenomic binning, comparative biology and taxonomic classification.</title>
        <authorList>
            <person name="Goeker M."/>
        </authorList>
    </citation>
    <scope>NUCLEOTIDE SEQUENCE [LARGE SCALE GENOMIC DNA]</scope>
    <source>
        <strain evidence="12 13">DSM 102983</strain>
    </source>
</reference>
<evidence type="ECO:0000256" key="1">
    <source>
        <dbReference type="ARBA" id="ARBA00004496"/>
    </source>
</evidence>
<organism evidence="12 13">
    <name type="scientific">Parabacteroides faecis</name>
    <dbReference type="NCBI Taxonomy" id="1217282"/>
    <lineage>
        <taxon>Bacteria</taxon>
        <taxon>Pseudomonadati</taxon>
        <taxon>Bacteroidota</taxon>
        <taxon>Bacteroidia</taxon>
        <taxon>Bacteroidales</taxon>
        <taxon>Tannerellaceae</taxon>
        <taxon>Parabacteroides</taxon>
    </lineage>
</organism>
<keyword evidence="9 10" id="KW-0227">DNA damage</keyword>
<feature type="domain" description="RecF/RecN/SMC N-terminal" evidence="11">
    <location>
        <begin position="3"/>
        <end position="356"/>
    </location>
</feature>
<dbReference type="NCBIfam" id="TIGR00611">
    <property type="entry name" value="recf"/>
    <property type="match status" value="1"/>
</dbReference>